<keyword evidence="1" id="KW-0175">Coiled coil</keyword>
<evidence type="ECO:0000256" key="2">
    <source>
        <dbReference type="SAM" id="MobiDB-lite"/>
    </source>
</evidence>
<evidence type="ECO:0000256" key="1">
    <source>
        <dbReference type="SAM" id="Coils"/>
    </source>
</evidence>
<evidence type="ECO:0000313" key="3">
    <source>
        <dbReference type="EMBL" id="GGG24249.1"/>
    </source>
</evidence>
<dbReference type="EMBL" id="BMIX01000001">
    <property type="protein sequence ID" value="GGG24249.1"/>
    <property type="molecule type" value="Genomic_DNA"/>
</dbReference>
<evidence type="ECO:0000313" key="4">
    <source>
        <dbReference type="Proteomes" id="UP000605733"/>
    </source>
</evidence>
<name>A0ABQ1WC74_9FLAO</name>
<feature type="compositionally biased region" description="Basic and acidic residues" evidence="2">
    <location>
        <begin position="198"/>
        <end position="208"/>
    </location>
</feature>
<feature type="region of interest" description="Disordered" evidence="2">
    <location>
        <begin position="167"/>
        <end position="208"/>
    </location>
</feature>
<keyword evidence="4" id="KW-1185">Reference proteome</keyword>
<protein>
    <submittedName>
        <fullName evidence="3">Uncharacterized protein</fullName>
    </submittedName>
</protein>
<sequence>MKIEEFIKKLGVALEDDDTAKALEAFGVTPEQIEEFKDLTVPSNLEEALKIKGVQSEFDKKLKKAADTREAKLKKRFGFGEEEEEEMEEEEEIETKDPAMKALLAKLSKMEKELQEQKAEKQQETVAQKTQKARDFLKSKGILPGYASELDLEKDFEEQFETVKEKFEADGGTIATEIQTNPRNSRIPVPRNGGAKKPSKEEIADIVR</sequence>
<feature type="coiled-coil region" evidence="1">
    <location>
        <begin position="100"/>
        <end position="132"/>
    </location>
</feature>
<comment type="caution">
    <text evidence="3">The sequence shown here is derived from an EMBL/GenBank/DDBJ whole genome shotgun (WGS) entry which is preliminary data.</text>
</comment>
<reference evidence="4" key="1">
    <citation type="journal article" date="2019" name="Int. J. Syst. Evol. Microbiol.">
        <title>The Global Catalogue of Microorganisms (GCM) 10K type strain sequencing project: providing services to taxonomists for standard genome sequencing and annotation.</title>
        <authorList>
            <consortium name="The Broad Institute Genomics Platform"/>
            <consortium name="The Broad Institute Genome Sequencing Center for Infectious Disease"/>
            <person name="Wu L."/>
            <person name="Ma J."/>
        </authorList>
    </citation>
    <scope>NUCLEOTIDE SEQUENCE [LARGE SCALE GENOMIC DNA]</scope>
    <source>
        <strain evidence="4">CGMCC 1.15422</strain>
    </source>
</reference>
<organism evidence="3 4">
    <name type="scientific">Christiangramia forsetii</name>
    <dbReference type="NCBI Taxonomy" id="411153"/>
    <lineage>
        <taxon>Bacteria</taxon>
        <taxon>Pseudomonadati</taxon>
        <taxon>Bacteroidota</taxon>
        <taxon>Flavobacteriia</taxon>
        <taxon>Flavobacteriales</taxon>
        <taxon>Flavobacteriaceae</taxon>
        <taxon>Christiangramia</taxon>
    </lineage>
</organism>
<dbReference type="Proteomes" id="UP000605733">
    <property type="component" value="Unassembled WGS sequence"/>
</dbReference>
<dbReference type="RefSeq" id="WP_011710297.1">
    <property type="nucleotide sequence ID" value="NZ_BMIX01000001.1"/>
</dbReference>
<proteinExistence type="predicted"/>
<gene>
    <name evidence="3" type="ORF">GCM10011532_04340</name>
</gene>
<accession>A0ABQ1WC74</accession>